<evidence type="ECO:0000313" key="1">
    <source>
        <dbReference type="EMBL" id="REF00746.1"/>
    </source>
</evidence>
<organism evidence="1 2">
    <name type="scientific">Thermomonospora umbrina</name>
    <dbReference type="NCBI Taxonomy" id="111806"/>
    <lineage>
        <taxon>Bacteria</taxon>
        <taxon>Bacillati</taxon>
        <taxon>Actinomycetota</taxon>
        <taxon>Actinomycetes</taxon>
        <taxon>Streptosporangiales</taxon>
        <taxon>Thermomonosporaceae</taxon>
        <taxon>Thermomonospora</taxon>
    </lineage>
</organism>
<reference evidence="1 2" key="1">
    <citation type="submission" date="2018-08" db="EMBL/GenBank/DDBJ databases">
        <title>Sequencing the genomes of 1000 actinobacteria strains.</title>
        <authorList>
            <person name="Klenk H.-P."/>
        </authorList>
    </citation>
    <scope>NUCLEOTIDE SEQUENCE [LARGE SCALE GENOMIC DNA]</scope>
    <source>
        <strain evidence="1 2">DSM 43927</strain>
    </source>
</reference>
<gene>
    <name evidence="1" type="ORF">DFJ69_6325</name>
</gene>
<evidence type="ECO:0000313" key="2">
    <source>
        <dbReference type="Proteomes" id="UP000256661"/>
    </source>
</evidence>
<protein>
    <submittedName>
        <fullName evidence="1">Uncharacterized protein</fullName>
    </submittedName>
</protein>
<sequence>MLRAFLRDPHQGPGHARAAFHVIGRADGLVTGGSPSPRTFVPLANALGVAMPLKRPLDRLHRRRAGSATLDRPAGVAPLGAGAAEIPASRLEELRVALHGRDPQVYAKLTVPAGAVPVLSVGPRGTRVVVGRDRTVFQWGRWGGVIGPVSSPDRAAAAILADLAQRGGA</sequence>
<dbReference type="Proteomes" id="UP000256661">
    <property type="component" value="Unassembled WGS sequence"/>
</dbReference>
<accession>A0A3D9T675</accession>
<dbReference type="EMBL" id="QTTT01000001">
    <property type="protein sequence ID" value="REF00746.1"/>
    <property type="molecule type" value="Genomic_DNA"/>
</dbReference>
<proteinExistence type="predicted"/>
<dbReference type="AlphaFoldDB" id="A0A3D9T675"/>
<keyword evidence="2" id="KW-1185">Reference proteome</keyword>
<comment type="caution">
    <text evidence="1">The sequence shown here is derived from an EMBL/GenBank/DDBJ whole genome shotgun (WGS) entry which is preliminary data.</text>
</comment>
<name>A0A3D9T675_9ACTN</name>